<accession>A0A3B4XF34</accession>
<feature type="signal peptide" evidence="3">
    <location>
        <begin position="1"/>
        <end position="20"/>
    </location>
</feature>
<dbReference type="Ensembl" id="ENSSLDT00000015293.1">
    <property type="protein sequence ID" value="ENSSLDP00000014725.1"/>
    <property type="gene ID" value="ENSSLDG00000011744.1"/>
</dbReference>
<evidence type="ECO:0000256" key="3">
    <source>
        <dbReference type="SAM" id="SignalP"/>
    </source>
</evidence>
<feature type="chain" id="PRO_5044590933" description="Serpin domain-containing protein" evidence="3">
    <location>
        <begin position="21"/>
        <end position="483"/>
    </location>
</feature>
<keyword evidence="3" id="KW-0732">Signal</keyword>
<dbReference type="InterPro" id="IPR042185">
    <property type="entry name" value="Serpin_sf_2"/>
</dbReference>
<keyword evidence="6" id="KW-1185">Reference proteome</keyword>
<dbReference type="GO" id="GO:0004867">
    <property type="term" value="F:serine-type endopeptidase inhibitor activity"/>
    <property type="evidence" value="ECO:0007669"/>
    <property type="project" value="InterPro"/>
</dbReference>
<dbReference type="Ensembl" id="ENSSLDT00000015304.1">
    <property type="protein sequence ID" value="ENSSLDP00000014736.1"/>
    <property type="gene ID" value="ENSSLDG00000011744.1"/>
</dbReference>
<evidence type="ECO:0000256" key="1">
    <source>
        <dbReference type="RuleBase" id="RU000411"/>
    </source>
</evidence>
<dbReference type="InterPro" id="IPR023796">
    <property type="entry name" value="Serpin_dom"/>
</dbReference>
<dbReference type="RefSeq" id="XP_023260336.1">
    <property type="nucleotide sequence ID" value="XM_023404568.1"/>
</dbReference>
<dbReference type="Pfam" id="PF00079">
    <property type="entry name" value="Serpin"/>
    <property type="match status" value="1"/>
</dbReference>
<dbReference type="PANTHER" id="PTHR11461">
    <property type="entry name" value="SERINE PROTEASE INHIBITOR, SERPIN"/>
    <property type="match status" value="1"/>
</dbReference>
<protein>
    <recommendedName>
        <fullName evidence="4">Serpin domain-containing protein</fullName>
    </recommendedName>
</protein>
<organism evidence="5 6">
    <name type="scientific">Seriola lalandi dorsalis</name>
    <dbReference type="NCBI Taxonomy" id="1841481"/>
    <lineage>
        <taxon>Eukaryota</taxon>
        <taxon>Metazoa</taxon>
        <taxon>Chordata</taxon>
        <taxon>Craniata</taxon>
        <taxon>Vertebrata</taxon>
        <taxon>Euteleostomi</taxon>
        <taxon>Actinopterygii</taxon>
        <taxon>Neopterygii</taxon>
        <taxon>Teleostei</taxon>
        <taxon>Neoteleostei</taxon>
        <taxon>Acanthomorphata</taxon>
        <taxon>Carangaria</taxon>
        <taxon>Carangiformes</taxon>
        <taxon>Carangidae</taxon>
        <taxon>Seriola</taxon>
    </lineage>
</organism>
<dbReference type="SUPFAM" id="SSF56574">
    <property type="entry name" value="Serpins"/>
    <property type="match status" value="1"/>
</dbReference>
<evidence type="ECO:0000259" key="4">
    <source>
        <dbReference type="SMART" id="SM00093"/>
    </source>
</evidence>
<proteinExistence type="inferred from homology"/>
<dbReference type="InterPro" id="IPR036186">
    <property type="entry name" value="Serpin_sf"/>
</dbReference>
<dbReference type="SMART" id="SM00093">
    <property type="entry name" value="SERPIN"/>
    <property type="match status" value="1"/>
</dbReference>
<dbReference type="Proteomes" id="UP000261360">
    <property type="component" value="Unplaced"/>
</dbReference>
<dbReference type="Gene3D" id="2.30.39.10">
    <property type="entry name" value="Alpha-1-antitrypsin, domain 1"/>
    <property type="match status" value="1"/>
</dbReference>
<sequence length="483" mass="53171">MDLRPTLLLICLCSQGVTNAEVAEDELVPLVPLIPLMPSHPREKVENESATQAEIADPTQATVIATTITSRPSGGSSEEEQDEGCLSTNRNPESREAIAAGIQKLGVQLLQNLETTTEQPNVIISPFSISLALSQLALGAVNETEELLMHHLHENTLPCYHKSLHNVLELLQNNDLQIATRIFLRQGFEPKQDFVNESQRLYDSEPAVLESLQQINDWVEKATQGKMTDFLSALPPNLLLMLINAVHFKGEWKARFDPRFTSRGVFYLDDEHMVDVEVMEDAKHPLSLFIDSDLEAQVASFPFQNAMSLLVVMPLSGQVNVSSLSEKLNISDLYNRLPKERAVQVKVPKFNLEYAQELKDVFIKLGLGQMFSNPNLANIADGLLVVSSVIHKSSMEINEEGAEAAAATAVVISRASNPVFHLSQPFFFALMDDMTQVPIFMGVITNPNPGAPIMQRGGDLGSKDKVGFPIDKNHVGTFGGPPK</sequence>
<dbReference type="STRING" id="1841481.ENSSLDP00000014725"/>
<dbReference type="KEGG" id="slal:111653850"/>
<dbReference type="GeneID" id="111653850"/>
<dbReference type="GeneTree" id="ENSGT00940000158386"/>
<evidence type="ECO:0000313" key="6">
    <source>
        <dbReference type="Proteomes" id="UP000261360"/>
    </source>
</evidence>
<dbReference type="InterPro" id="IPR042178">
    <property type="entry name" value="Serpin_sf_1"/>
</dbReference>
<dbReference type="PANTHER" id="PTHR11461:SF20">
    <property type="entry name" value="ALPHA-2-ANTIPLASMIN"/>
    <property type="match status" value="1"/>
</dbReference>
<reference evidence="5" key="1">
    <citation type="submission" date="2025-05" db="UniProtKB">
        <authorList>
            <consortium name="Ensembl"/>
        </authorList>
    </citation>
    <scope>IDENTIFICATION</scope>
</reference>
<name>A0A3B4XF34_SERLL</name>
<dbReference type="AlphaFoldDB" id="A0A3B4XF34"/>
<feature type="domain" description="Serpin" evidence="4">
    <location>
        <begin position="107"/>
        <end position="447"/>
    </location>
</feature>
<dbReference type="GO" id="GO:0005615">
    <property type="term" value="C:extracellular space"/>
    <property type="evidence" value="ECO:0007669"/>
    <property type="project" value="InterPro"/>
</dbReference>
<dbReference type="InterPro" id="IPR000215">
    <property type="entry name" value="Serpin_fam"/>
</dbReference>
<dbReference type="RefSeq" id="XP_023260335.1">
    <property type="nucleotide sequence ID" value="XM_023404567.1"/>
</dbReference>
<dbReference type="Gene3D" id="3.30.497.10">
    <property type="entry name" value="Antithrombin, subunit I, domain 2"/>
    <property type="match status" value="1"/>
</dbReference>
<comment type="similarity">
    <text evidence="1">Belongs to the serpin family.</text>
</comment>
<feature type="region of interest" description="Disordered" evidence="2">
    <location>
        <begin position="69"/>
        <end position="90"/>
    </location>
</feature>
<dbReference type="CTD" id="563663"/>
<evidence type="ECO:0000256" key="2">
    <source>
        <dbReference type="SAM" id="MobiDB-lite"/>
    </source>
</evidence>
<dbReference type="OrthoDB" id="9947020at2759"/>
<evidence type="ECO:0000313" key="5">
    <source>
        <dbReference type="Ensembl" id="ENSSLDP00000014736.1"/>
    </source>
</evidence>